<reference evidence="1" key="1">
    <citation type="journal article" date="2015" name="Nature">
        <title>Complex archaea that bridge the gap between prokaryotes and eukaryotes.</title>
        <authorList>
            <person name="Spang A."/>
            <person name="Saw J.H."/>
            <person name="Jorgensen S.L."/>
            <person name="Zaremba-Niedzwiedzka K."/>
            <person name="Martijn J."/>
            <person name="Lind A.E."/>
            <person name="van Eijk R."/>
            <person name="Schleper C."/>
            <person name="Guy L."/>
            <person name="Ettema T.J."/>
        </authorList>
    </citation>
    <scope>NUCLEOTIDE SEQUENCE</scope>
</reference>
<comment type="caution">
    <text evidence="1">The sequence shown here is derived from an EMBL/GenBank/DDBJ whole genome shotgun (WGS) entry which is preliminary data.</text>
</comment>
<name>A0A0F9GYR0_9ZZZZ</name>
<organism evidence="1">
    <name type="scientific">marine sediment metagenome</name>
    <dbReference type="NCBI Taxonomy" id="412755"/>
    <lineage>
        <taxon>unclassified sequences</taxon>
        <taxon>metagenomes</taxon>
        <taxon>ecological metagenomes</taxon>
    </lineage>
</organism>
<protein>
    <submittedName>
        <fullName evidence="1">Uncharacterized protein</fullName>
    </submittedName>
</protein>
<dbReference type="AlphaFoldDB" id="A0A0F9GYR0"/>
<gene>
    <name evidence="1" type="ORF">LCGC14_1850800</name>
</gene>
<proteinExistence type="predicted"/>
<accession>A0A0F9GYR0</accession>
<dbReference type="EMBL" id="LAZR01018590">
    <property type="protein sequence ID" value="KKL95811.1"/>
    <property type="molecule type" value="Genomic_DNA"/>
</dbReference>
<sequence length="72" mass="8570">MNIILSYRDSPLKDQLKRCGGIKLTVKKVDLFEFLSRAKKLGFNEVLYYKWMDDEDTWHDSREKAKSEKKGK</sequence>
<evidence type="ECO:0000313" key="1">
    <source>
        <dbReference type="EMBL" id="KKL95811.1"/>
    </source>
</evidence>